<evidence type="ECO:0008006" key="3">
    <source>
        <dbReference type="Google" id="ProtNLM"/>
    </source>
</evidence>
<gene>
    <name evidence="1" type="ORF">E8M01_10770</name>
</gene>
<dbReference type="AlphaFoldDB" id="A0A4D7B114"/>
<dbReference type="EMBL" id="CP039690">
    <property type="protein sequence ID" value="QCI64663.1"/>
    <property type="molecule type" value="Genomic_DNA"/>
</dbReference>
<accession>A0A4D7B114</accession>
<dbReference type="KEGG" id="pstg:E8M01_10770"/>
<sequence length="61" mass="6232">MSTDSIVGAMAGMAMDRTQMGIQTAMIRQEVKADQQLVDLLAGAARAAPAPGTGLVVDKTA</sequence>
<proteinExistence type="predicted"/>
<protein>
    <recommendedName>
        <fullName evidence="3">Motility protein</fullName>
    </recommendedName>
</protein>
<reference evidence="1 2" key="1">
    <citation type="submission" date="2019-04" db="EMBL/GenBank/DDBJ databases">
        <title>Phreatobacter aquaticus sp. nov.</title>
        <authorList>
            <person name="Choi A."/>
        </authorList>
    </citation>
    <scope>NUCLEOTIDE SEQUENCE [LARGE SCALE GENOMIC DNA]</scope>
    <source>
        <strain evidence="1 2">KCTC 52518</strain>
    </source>
</reference>
<evidence type="ECO:0000313" key="2">
    <source>
        <dbReference type="Proteomes" id="UP000298781"/>
    </source>
</evidence>
<dbReference type="RefSeq" id="WP_136960115.1">
    <property type="nucleotide sequence ID" value="NZ_CP039690.1"/>
</dbReference>
<organism evidence="1 2">
    <name type="scientific">Phreatobacter stygius</name>
    <dbReference type="NCBI Taxonomy" id="1940610"/>
    <lineage>
        <taxon>Bacteria</taxon>
        <taxon>Pseudomonadati</taxon>
        <taxon>Pseudomonadota</taxon>
        <taxon>Alphaproteobacteria</taxon>
        <taxon>Hyphomicrobiales</taxon>
        <taxon>Phreatobacteraceae</taxon>
        <taxon>Phreatobacter</taxon>
    </lineage>
</organism>
<dbReference type="OrthoDB" id="9810632at2"/>
<evidence type="ECO:0000313" key="1">
    <source>
        <dbReference type="EMBL" id="QCI64663.1"/>
    </source>
</evidence>
<keyword evidence="2" id="KW-1185">Reference proteome</keyword>
<name>A0A4D7B114_9HYPH</name>
<dbReference type="Proteomes" id="UP000298781">
    <property type="component" value="Chromosome"/>
</dbReference>